<feature type="region of interest" description="Disordered" evidence="1">
    <location>
        <begin position="62"/>
        <end position="122"/>
    </location>
</feature>
<feature type="compositionally biased region" description="Acidic residues" evidence="1">
    <location>
        <begin position="91"/>
        <end position="105"/>
    </location>
</feature>
<feature type="region of interest" description="Disordered" evidence="1">
    <location>
        <begin position="1"/>
        <end position="20"/>
    </location>
</feature>
<gene>
    <name evidence="2" type="ORF">QE152_g21906</name>
</gene>
<sequence length="122" mass="13959">MIKRNAPEMDLSPKMSPKLAGPYQISKVLDNDRYCVTDIPGYQISQKPYSAILPPERIKRWVEIQEDDEESEDDGRAEDDEESEDDRRVQDDEEPEDDGRAEDDESSSREGEAYSDVGTTSR</sequence>
<comment type="caution">
    <text evidence="2">The sequence shown here is derived from an EMBL/GenBank/DDBJ whole genome shotgun (WGS) entry which is preliminary data.</text>
</comment>
<organism evidence="2 3">
    <name type="scientific">Popillia japonica</name>
    <name type="common">Japanese beetle</name>
    <dbReference type="NCBI Taxonomy" id="7064"/>
    <lineage>
        <taxon>Eukaryota</taxon>
        <taxon>Metazoa</taxon>
        <taxon>Ecdysozoa</taxon>
        <taxon>Arthropoda</taxon>
        <taxon>Hexapoda</taxon>
        <taxon>Insecta</taxon>
        <taxon>Pterygota</taxon>
        <taxon>Neoptera</taxon>
        <taxon>Endopterygota</taxon>
        <taxon>Coleoptera</taxon>
        <taxon>Polyphaga</taxon>
        <taxon>Scarabaeiformia</taxon>
        <taxon>Scarabaeidae</taxon>
        <taxon>Rutelinae</taxon>
        <taxon>Popillia</taxon>
    </lineage>
</organism>
<accession>A0AAW1KM14</accession>
<evidence type="ECO:0000313" key="2">
    <source>
        <dbReference type="EMBL" id="KAK9720744.1"/>
    </source>
</evidence>
<dbReference type="Proteomes" id="UP001458880">
    <property type="component" value="Unassembled WGS sequence"/>
</dbReference>
<proteinExistence type="predicted"/>
<dbReference type="EMBL" id="JASPKY010000207">
    <property type="protein sequence ID" value="KAK9720744.1"/>
    <property type="molecule type" value="Genomic_DNA"/>
</dbReference>
<evidence type="ECO:0000256" key="1">
    <source>
        <dbReference type="SAM" id="MobiDB-lite"/>
    </source>
</evidence>
<name>A0AAW1KM14_POPJA</name>
<dbReference type="AlphaFoldDB" id="A0AAW1KM14"/>
<keyword evidence="3" id="KW-1185">Reference proteome</keyword>
<reference evidence="2 3" key="1">
    <citation type="journal article" date="2024" name="BMC Genomics">
        <title>De novo assembly and annotation of Popillia japonica's genome with initial clues to its potential as an invasive pest.</title>
        <authorList>
            <person name="Cucini C."/>
            <person name="Boschi S."/>
            <person name="Funari R."/>
            <person name="Cardaioli E."/>
            <person name="Iannotti N."/>
            <person name="Marturano G."/>
            <person name="Paoli F."/>
            <person name="Bruttini M."/>
            <person name="Carapelli A."/>
            <person name="Frati F."/>
            <person name="Nardi F."/>
        </authorList>
    </citation>
    <scope>NUCLEOTIDE SEQUENCE [LARGE SCALE GENOMIC DNA]</scope>
    <source>
        <strain evidence="2">DMR45628</strain>
    </source>
</reference>
<feature type="compositionally biased region" description="Acidic residues" evidence="1">
    <location>
        <begin position="64"/>
        <end position="84"/>
    </location>
</feature>
<evidence type="ECO:0000313" key="3">
    <source>
        <dbReference type="Proteomes" id="UP001458880"/>
    </source>
</evidence>
<protein>
    <submittedName>
        <fullName evidence="2">Uncharacterized protein</fullName>
    </submittedName>
</protein>